<name>A0A011UR28_9HYPH</name>
<dbReference type="SUPFAM" id="SSF64288">
    <property type="entry name" value="Chorismate lyase-like"/>
    <property type="match status" value="1"/>
</dbReference>
<comment type="caution">
    <text evidence="5">The sequence shown here is derived from an EMBL/GenBank/DDBJ whole genome shotgun (WGS) entry which is preliminary data.</text>
</comment>
<dbReference type="Pfam" id="PF07702">
    <property type="entry name" value="UTRA"/>
    <property type="match status" value="1"/>
</dbReference>
<dbReference type="InterPro" id="IPR036390">
    <property type="entry name" value="WH_DNA-bd_sf"/>
</dbReference>
<gene>
    <name evidence="5" type="ORF">BG36_03920</name>
    <name evidence="6" type="ORF">DES43_10254</name>
</gene>
<dbReference type="CDD" id="cd07377">
    <property type="entry name" value="WHTH_GntR"/>
    <property type="match status" value="1"/>
</dbReference>
<evidence type="ECO:0000256" key="2">
    <source>
        <dbReference type="ARBA" id="ARBA00023125"/>
    </source>
</evidence>
<dbReference type="PROSITE" id="PS50949">
    <property type="entry name" value="HTH_GNTR"/>
    <property type="match status" value="1"/>
</dbReference>
<dbReference type="AlphaFoldDB" id="A0A011UR28"/>
<dbReference type="eggNOG" id="COG2188">
    <property type="taxonomic scope" value="Bacteria"/>
</dbReference>
<reference evidence="6 8" key="2">
    <citation type="submission" date="2019-03" db="EMBL/GenBank/DDBJ databases">
        <title>Genomic Encyclopedia of Type Strains, Phase IV (KMG-IV): sequencing the most valuable type-strain genomes for metagenomic binning, comparative biology and taxonomic classification.</title>
        <authorList>
            <person name="Goeker M."/>
        </authorList>
    </citation>
    <scope>NUCLEOTIDE SEQUENCE [LARGE SCALE GENOMIC DNA]</scope>
    <source>
        <strain evidence="6 8">DSM 11603</strain>
    </source>
</reference>
<protein>
    <submittedName>
        <fullName evidence="6">GntR family transcriptional regulator</fullName>
    </submittedName>
    <submittedName>
        <fullName evidence="5">Phage tail protein</fullName>
    </submittedName>
</protein>
<dbReference type="Pfam" id="PF00392">
    <property type="entry name" value="GntR"/>
    <property type="match status" value="1"/>
</dbReference>
<evidence type="ECO:0000256" key="1">
    <source>
        <dbReference type="ARBA" id="ARBA00023015"/>
    </source>
</evidence>
<evidence type="ECO:0000313" key="5">
    <source>
        <dbReference type="EMBL" id="EXL08676.1"/>
    </source>
</evidence>
<dbReference type="EMBL" id="JENY01000012">
    <property type="protein sequence ID" value="EXL08676.1"/>
    <property type="molecule type" value="Genomic_DNA"/>
</dbReference>
<dbReference type="Gene3D" id="3.40.1410.10">
    <property type="entry name" value="Chorismate lyase-like"/>
    <property type="match status" value="1"/>
</dbReference>
<evidence type="ECO:0000313" key="7">
    <source>
        <dbReference type="Proteomes" id="UP000019849"/>
    </source>
</evidence>
<dbReference type="SMART" id="SM00345">
    <property type="entry name" value="HTH_GNTR"/>
    <property type="match status" value="1"/>
</dbReference>
<dbReference type="InterPro" id="IPR036388">
    <property type="entry name" value="WH-like_DNA-bd_sf"/>
</dbReference>
<evidence type="ECO:0000313" key="8">
    <source>
        <dbReference type="Proteomes" id="UP000294958"/>
    </source>
</evidence>
<dbReference type="STRING" id="69279.BG36_03920"/>
<keyword evidence="1" id="KW-0805">Transcription regulation</keyword>
<dbReference type="Proteomes" id="UP000019849">
    <property type="component" value="Unassembled WGS sequence"/>
</dbReference>
<dbReference type="GO" id="GO:0003677">
    <property type="term" value="F:DNA binding"/>
    <property type="evidence" value="ECO:0007669"/>
    <property type="project" value="UniProtKB-KW"/>
</dbReference>
<dbReference type="PANTHER" id="PTHR44846">
    <property type="entry name" value="MANNOSYL-D-GLYCERATE TRANSPORT/METABOLISM SYSTEM REPRESSOR MNGR-RELATED"/>
    <property type="match status" value="1"/>
</dbReference>
<organism evidence="5 7">
    <name type="scientific">Aquamicrobium defluvii</name>
    <dbReference type="NCBI Taxonomy" id="69279"/>
    <lineage>
        <taxon>Bacteria</taxon>
        <taxon>Pseudomonadati</taxon>
        <taxon>Pseudomonadota</taxon>
        <taxon>Alphaproteobacteria</taxon>
        <taxon>Hyphomicrobiales</taxon>
        <taxon>Phyllobacteriaceae</taxon>
        <taxon>Aquamicrobium</taxon>
    </lineage>
</organism>
<feature type="domain" description="HTH gntR-type" evidence="4">
    <location>
        <begin position="19"/>
        <end position="87"/>
    </location>
</feature>
<dbReference type="OrthoDB" id="7173258at2"/>
<accession>A0A011UR28</accession>
<evidence type="ECO:0000313" key="6">
    <source>
        <dbReference type="EMBL" id="TDR37510.1"/>
    </source>
</evidence>
<evidence type="ECO:0000256" key="3">
    <source>
        <dbReference type="ARBA" id="ARBA00023163"/>
    </source>
</evidence>
<dbReference type="RefSeq" id="WP_035026435.1">
    <property type="nucleotide sequence ID" value="NZ_KK073886.1"/>
</dbReference>
<keyword evidence="2" id="KW-0238">DNA-binding</keyword>
<dbReference type="GO" id="GO:0003700">
    <property type="term" value="F:DNA-binding transcription factor activity"/>
    <property type="evidence" value="ECO:0007669"/>
    <property type="project" value="InterPro"/>
</dbReference>
<dbReference type="InterPro" id="IPR050679">
    <property type="entry name" value="Bact_HTH_transcr_reg"/>
</dbReference>
<keyword evidence="3" id="KW-0804">Transcription</keyword>
<dbReference type="PRINTS" id="PR00035">
    <property type="entry name" value="HTHGNTR"/>
</dbReference>
<dbReference type="SMART" id="SM00866">
    <property type="entry name" value="UTRA"/>
    <property type="match status" value="1"/>
</dbReference>
<dbReference type="InterPro" id="IPR028978">
    <property type="entry name" value="Chorismate_lyase_/UTRA_dom_sf"/>
</dbReference>
<evidence type="ECO:0000259" key="4">
    <source>
        <dbReference type="PROSITE" id="PS50949"/>
    </source>
</evidence>
<dbReference type="InterPro" id="IPR000524">
    <property type="entry name" value="Tscrpt_reg_HTH_GntR"/>
</dbReference>
<keyword evidence="8" id="KW-1185">Reference proteome</keyword>
<dbReference type="InterPro" id="IPR011663">
    <property type="entry name" value="UTRA"/>
</dbReference>
<dbReference type="SUPFAM" id="SSF46785">
    <property type="entry name" value="Winged helix' DNA-binding domain"/>
    <property type="match status" value="1"/>
</dbReference>
<sequence>MAEAAGNLFAGIRETARGQPLYLHLRRTIEEAVGNGLLGPGDALPSERDIAVQADISRVTVRKAVRDLVESGVLVQRHGSGTFVAPRVERVEQSLSRLTSFTEDMARRGKAVTSQWLDRGVFTPSPDEMMVLGLSARELVVRMARLRMADGTPLAIERACVSASMLPEPGLIGASLYAALGKGGYRPVRAVQRISAANLTGQDAELLKVAAGAAGLRIERISYLASGRVVEFTRSVYRGDAYDFVAELRLGGPGDDSGGSA</sequence>
<dbReference type="Gene3D" id="1.10.10.10">
    <property type="entry name" value="Winged helix-like DNA-binding domain superfamily/Winged helix DNA-binding domain"/>
    <property type="match status" value="1"/>
</dbReference>
<dbReference type="Proteomes" id="UP000294958">
    <property type="component" value="Unassembled WGS sequence"/>
</dbReference>
<dbReference type="PANTHER" id="PTHR44846:SF1">
    <property type="entry name" value="MANNOSYL-D-GLYCERATE TRANSPORT_METABOLISM SYSTEM REPRESSOR MNGR-RELATED"/>
    <property type="match status" value="1"/>
</dbReference>
<dbReference type="GO" id="GO:0045892">
    <property type="term" value="P:negative regulation of DNA-templated transcription"/>
    <property type="evidence" value="ECO:0007669"/>
    <property type="project" value="TreeGrafter"/>
</dbReference>
<dbReference type="EMBL" id="SNZF01000002">
    <property type="protein sequence ID" value="TDR37510.1"/>
    <property type="molecule type" value="Genomic_DNA"/>
</dbReference>
<dbReference type="PATRIC" id="fig|69279.3.peg.2182"/>
<proteinExistence type="predicted"/>
<dbReference type="HOGENOM" id="CLU_063236_3_1_5"/>
<reference evidence="5 7" key="1">
    <citation type="submission" date="2014-02" db="EMBL/GenBank/DDBJ databases">
        <title>Aquamicrobium defluvii Genome sequencing.</title>
        <authorList>
            <person name="Wang X."/>
        </authorList>
    </citation>
    <scope>NUCLEOTIDE SEQUENCE [LARGE SCALE GENOMIC DNA]</scope>
    <source>
        <strain evidence="5 7">W13Z1</strain>
    </source>
</reference>